<dbReference type="SUPFAM" id="SSF53756">
    <property type="entry name" value="UDP-Glycosyltransferase/glycogen phosphorylase"/>
    <property type="match status" value="1"/>
</dbReference>
<dbReference type="InterPro" id="IPR001296">
    <property type="entry name" value="Glyco_trans_1"/>
</dbReference>
<dbReference type="OrthoDB" id="9803279at2"/>
<dbReference type="PANTHER" id="PTHR45947">
    <property type="entry name" value="SULFOQUINOVOSYL TRANSFERASE SQD2"/>
    <property type="match status" value="1"/>
</dbReference>
<sequence>MKVLFVHDGPIRRDDANHYYGIAHNNDLFNRYKVIAENIEALIRVKRINESEIQNFSELTLENFTVKEVPDVNSPTGILKNKIKANQVMQSAIRETDYVIVRLHSMIGLQALKYVKKYNKPYLIELVGCPWDAYWNHSATGKLVAPYMYKKVKKEVWNSQYTLYVTNEFLQNRYPTKGHSINCSNVIVEEVDGSVLSERISKIKNNDGNKTMIGTTASVAVKYKGQQYIIEALGKLKEKGINNFEYQLVGDGNQDYLREVAKSNKVEDKVKFLGPKTHDEVLQWLDSIDLYAQPSKQEGLPRAVIEAMSRGLPSIGANTAGIPELLEKEYIFNRKMNIEEIANLLLSFNETNLIEQAKRNFKVAEDYYYHKIEGRRSTFFKKFAQSEE</sequence>
<dbReference type="GO" id="GO:0016757">
    <property type="term" value="F:glycosyltransferase activity"/>
    <property type="evidence" value="ECO:0007669"/>
    <property type="project" value="InterPro"/>
</dbReference>
<dbReference type="Gene3D" id="3.40.50.2000">
    <property type="entry name" value="Glycogen Phosphorylase B"/>
    <property type="match status" value="2"/>
</dbReference>
<keyword evidence="3" id="KW-1185">Reference proteome</keyword>
<keyword evidence="2" id="KW-0808">Transferase</keyword>
<dbReference type="RefSeq" id="WP_160654575.1">
    <property type="nucleotide sequence ID" value="NZ_JBHRWU010000001.1"/>
</dbReference>
<organism evidence="2 3">
    <name type="scientific">Salinicoccus hispanicus</name>
    <dbReference type="NCBI Taxonomy" id="157225"/>
    <lineage>
        <taxon>Bacteria</taxon>
        <taxon>Bacillati</taxon>
        <taxon>Bacillota</taxon>
        <taxon>Bacilli</taxon>
        <taxon>Bacillales</taxon>
        <taxon>Staphylococcaceae</taxon>
        <taxon>Salinicoccus</taxon>
    </lineage>
</organism>
<protein>
    <submittedName>
        <fullName evidence="2">Glycosyltransferase</fullName>
    </submittedName>
</protein>
<dbReference type="Proteomes" id="UP000436284">
    <property type="component" value="Unassembled WGS sequence"/>
</dbReference>
<name>A0A6N8U5S6_9STAP</name>
<reference evidence="2 3" key="1">
    <citation type="submission" date="2019-12" db="EMBL/GenBank/DDBJ databases">
        <title>Salinicoccus cyprini sp. nov., isolated from gastro-intestinal tract of mirror carp, Cyprinus carpio var. specularis, collected from Gobind Sagar Reservoir, Himachal Pradesh, India.</title>
        <authorList>
            <person name="Talwar C."/>
            <person name="Singh A.K."/>
            <person name="Lal R."/>
            <person name="Negi R.K."/>
        </authorList>
    </citation>
    <scope>NUCLEOTIDE SEQUENCE [LARGE SCALE GENOMIC DNA]</scope>
    <source>
        <strain evidence="2 3">J-82</strain>
    </source>
</reference>
<dbReference type="Pfam" id="PF00534">
    <property type="entry name" value="Glycos_transf_1"/>
    <property type="match status" value="1"/>
</dbReference>
<dbReference type="PANTHER" id="PTHR45947:SF14">
    <property type="entry name" value="SLL1723 PROTEIN"/>
    <property type="match status" value="1"/>
</dbReference>
<dbReference type="CDD" id="cd03801">
    <property type="entry name" value="GT4_PimA-like"/>
    <property type="match status" value="1"/>
</dbReference>
<evidence type="ECO:0000313" key="3">
    <source>
        <dbReference type="Proteomes" id="UP000436284"/>
    </source>
</evidence>
<gene>
    <name evidence="2" type="ORF">GQ671_06765</name>
</gene>
<dbReference type="EMBL" id="WUUK01000002">
    <property type="protein sequence ID" value="MXQ50969.1"/>
    <property type="molecule type" value="Genomic_DNA"/>
</dbReference>
<accession>A0A6N8U5S6</accession>
<dbReference type="AlphaFoldDB" id="A0A6N8U5S6"/>
<dbReference type="InterPro" id="IPR050194">
    <property type="entry name" value="Glycosyltransferase_grp1"/>
</dbReference>
<feature type="domain" description="Glycosyl transferase family 1" evidence="1">
    <location>
        <begin position="202"/>
        <end position="352"/>
    </location>
</feature>
<comment type="caution">
    <text evidence="2">The sequence shown here is derived from an EMBL/GenBank/DDBJ whole genome shotgun (WGS) entry which is preliminary data.</text>
</comment>
<proteinExistence type="predicted"/>
<evidence type="ECO:0000313" key="2">
    <source>
        <dbReference type="EMBL" id="MXQ50969.1"/>
    </source>
</evidence>
<evidence type="ECO:0000259" key="1">
    <source>
        <dbReference type="Pfam" id="PF00534"/>
    </source>
</evidence>